<proteinExistence type="predicted"/>
<reference evidence="2" key="1">
    <citation type="submission" date="2020-08" db="EMBL/GenBank/DDBJ databases">
        <title>Genome sequencing and assembly of the red palm weevil Rhynchophorus ferrugineus.</title>
        <authorList>
            <person name="Dias G.B."/>
            <person name="Bergman C.M."/>
            <person name="Manee M."/>
        </authorList>
    </citation>
    <scope>NUCLEOTIDE SEQUENCE</scope>
    <source>
        <strain evidence="2">AA-2017</strain>
        <tissue evidence="2">Whole larva</tissue>
    </source>
</reference>
<keyword evidence="3" id="KW-1185">Reference proteome</keyword>
<dbReference type="AlphaFoldDB" id="A0A834MIL4"/>
<dbReference type="EMBL" id="JAACXV010000354">
    <property type="protein sequence ID" value="KAF7279599.1"/>
    <property type="molecule type" value="Genomic_DNA"/>
</dbReference>
<feature type="region of interest" description="Disordered" evidence="1">
    <location>
        <begin position="47"/>
        <end position="85"/>
    </location>
</feature>
<sequence>MRIYTCVNNKYCPLVQTTESKERKESVHDAGGCLTMVPRPAALEFPSGLAEYPTPSSPRAAYKTPTHLTEKEKDDAKDVAEAVQL</sequence>
<accession>A0A834MIL4</accession>
<protein>
    <submittedName>
        <fullName evidence="2">Uncharacterized protein</fullName>
    </submittedName>
</protein>
<comment type="caution">
    <text evidence="2">The sequence shown here is derived from an EMBL/GenBank/DDBJ whole genome shotgun (WGS) entry which is preliminary data.</text>
</comment>
<name>A0A834MIL4_RHYFE</name>
<evidence type="ECO:0000256" key="1">
    <source>
        <dbReference type="SAM" id="MobiDB-lite"/>
    </source>
</evidence>
<evidence type="ECO:0000313" key="2">
    <source>
        <dbReference type="EMBL" id="KAF7279599.1"/>
    </source>
</evidence>
<evidence type="ECO:0000313" key="3">
    <source>
        <dbReference type="Proteomes" id="UP000625711"/>
    </source>
</evidence>
<gene>
    <name evidence="2" type="ORF">GWI33_006994</name>
</gene>
<organism evidence="2 3">
    <name type="scientific">Rhynchophorus ferrugineus</name>
    <name type="common">Red palm weevil</name>
    <name type="synonym">Curculio ferrugineus</name>
    <dbReference type="NCBI Taxonomy" id="354439"/>
    <lineage>
        <taxon>Eukaryota</taxon>
        <taxon>Metazoa</taxon>
        <taxon>Ecdysozoa</taxon>
        <taxon>Arthropoda</taxon>
        <taxon>Hexapoda</taxon>
        <taxon>Insecta</taxon>
        <taxon>Pterygota</taxon>
        <taxon>Neoptera</taxon>
        <taxon>Endopterygota</taxon>
        <taxon>Coleoptera</taxon>
        <taxon>Polyphaga</taxon>
        <taxon>Cucujiformia</taxon>
        <taxon>Curculionidae</taxon>
        <taxon>Dryophthorinae</taxon>
        <taxon>Rhynchophorus</taxon>
    </lineage>
</organism>
<feature type="compositionally biased region" description="Basic and acidic residues" evidence="1">
    <location>
        <begin position="68"/>
        <end position="85"/>
    </location>
</feature>
<dbReference type="Proteomes" id="UP000625711">
    <property type="component" value="Unassembled WGS sequence"/>
</dbReference>